<keyword evidence="3 6" id="KW-0812">Transmembrane</keyword>
<evidence type="ECO:0000256" key="1">
    <source>
        <dbReference type="ARBA" id="ARBA00004651"/>
    </source>
</evidence>
<dbReference type="SUPFAM" id="SSF81342">
    <property type="entry name" value="Transmembrane di-heme cytochromes"/>
    <property type="match status" value="1"/>
</dbReference>
<evidence type="ECO:0000256" key="6">
    <source>
        <dbReference type="SAM" id="Phobius"/>
    </source>
</evidence>
<evidence type="ECO:0000256" key="3">
    <source>
        <dbReference type="ARBA" id="ARBA00022692"/>
    </source>
</evidence>
<dbReference type="Pfam" id="PF01292">
    <property type="entry name" value="Ni_hydr_CYTB"/>
    <property type="match status" value="1"/>
</dbReference>
<proteinExistence type="predicted"/>
<feature type="transmembrane region" description="Helical" evidence="6">
    <location>
        <begin position="20"/>
        <end position="38"/>
    </location>
</feature>
<dbReference type="GO" id="GO:0009055">
    <property type="term" value="F:electron transfer activity"/>
    <property type="evidence" value="ECO:0007669"/>
    <property type="project" value="InterPro"/>
</dbReference>
<keyword evidence="4 6" id="KW-1133">Transmembrane helix</keyword>
<evidence type="ECO:0000256" key="4">
    <source>
        <dbReference type="ARBA" id="ARBA00022989"/>
    </source>
</evidence>
<evidence type="ECO:0000259" key="7">
    <source>
        <dbReference type="Pfam" id="PF01292"/>
    </source>
</evidence>
<dbReference type="InterPro" id="IPR016174">
    <property type="entry name" value="Di-haem_cyt_TM"/>
</dbReference>
<feature type="transmembrane region" description="Helical" evidence="6">
    <location>
        <begin position="105"/>
        <end position="126"/>
    </location>
</feature>
<protein>
    <submittedName>
        <fullName evidence="8">Cytochrome b/b6 domain-containing protein</fullName>
    </submittedName>
</protein>
<dbReference type="RefSeq" id="WP_348827203.1">
    <property type="nucleotide sequence ID" value="NZ_CP098827.1"/>
</dbReference>
<dbReference type="GO" id="GO:0020037">
    <property type="term" value="F:heme binding"/>
    <property type="evidence" value="ECO:0007669"/>
    <property type="project" value="TreeGrafter"/>
</dbReference>
<dbReference type="PANTHER" id="PTHR30485">
    <property type="entry name" value="NI/FE-HYDROGENASE 1 B-TYPE CYTOCHROME SUBUNIT"/>
    <property type="match status" value="1"/>
</dbReference>
<evidence type="ECO:0000256" key="2">
    <source>
        <dbReference type="ARBA" id="ARBA00022475"/>
    </source>
</evidence>
<feature type="domain" description="Cytochrome b561 bacterial/Ni-hydrogenase" evidence="7">
    <location>
        <begin position="15"/>
        <end position="179"/>
    </location>
</feature>
<comment type="subcellular location">
    <subcellularLocation>
        <location evidence="1">Cell membrane</location>
        <topology evidence="1">Multi-pass membrane protein</topology>
    </subcellularLocation>
</comment>
<evidence type="ECO:0000313" key="8">
    <source>
        <dbReference type="EMBL" id="XBO70820.1"/>
    </source>
</evidence>
<sequence>MASIPSHSKSRQIKVWDPLVRVFHWALVLGVALNYAEIGPHRYIGYTLMGLIGLRVVWGLVGPWSVRWSSFRPTPSRLGAALKRQAAAQEAKENSSPQRITHSPLGAVMMLLMLALLVGLGTTGILMVHTERFHDVHWMEELHEGLATAVLCLVPLHVGGAILEGRRLGDNLIAAMVHGRRRVRPRV</sequence>
<dbReference type="InterPro" id="IPR011577">
    <property type="entry name" value="Cyt_b561_bac/Ni-Hgenase"/>
</dbReference>
<keyword evidence="5 6" id="KW-0472">Membrane</keyword>
<evidence type="ECO:0000256" key="5">
    <source>
        <dbReference type="ARBA" id="ARBA00023136"/>
    </source>
</evidence>
<reference evidence="8" key="1">
    <citation type="submission" date="2022-06" db="EMBL/GenBank/DDBJ databases">
        <title>A novel DMS-producing enzyme.</title>
        <authorList>
            <person name="Zhang Y."/>
        </authorList>
    </citation>
    <scope>NUCLEOTIDE SEQUENCE</scope>
    <source>
        <strain evidence="8">RT37</strain>
    </source>
</reference>
<dbReference type="EMBL" id="CP098827">
    <property type="protein sequence ID" value="XBO70820.1"/>
    <property type="molecule type" value="Genomic_DNA"/>
</dbReference>
<dbReference type="InterPro" id="IPR051542">
    <property type="entry name" value="Hydrogenase_cytochrome"/>
</dbReference>
<dbReference type="AlphaFoldDB" id="A0AAU7KGK4"/>
<dbReference type="PANTHER" id="PTHR30485:SF2">
    <property type="entry name" value="BLL0597 PROTEIN"/>
    <property type="match status" value="1"/>
</dbReference>
<dbReference type="GO" id="GO:0022904">
    <property type="term" value="P:respiratory electron transport chain"/>
    <property type="evidence" value="ECO:0007669"/>
    <property type="project" value="InterPro"/>
</dbReference>
<feature type="transmembrane region" description="Helical" evidence="6">
    <location>
        <begin position="44"/>
        <end position="66"/>
    </location>
</feature>
<keyword evidence="2" id="KW-1003">Cell membrane</keyword>
<gene>
    <name evidence="8" type="ORF">NFG58_19815</name>
</gene>
<name>A0AAU7KGK4_9GAMM</name>
<dbReference type="GO" id="GO:0005886">
    <property type="term" value="C:plasma membrane"/>
    <property type="evidence" value="ECO:0007669"/>
    <property type="project" value="UniProtKB-SubCell"/>
</dbReference>
<dbReference type="Gene3D" id="1.20.950.20">
    <property type="entry name" value="Transmembrane di-heme cytochromes, Chain C"/>
    <property type="match status" value="1"/>
</dbReference>
<organism evidence="8">
    <name type="scientific">Halomonas sp. RT37</name>
    <dbReference type="NCBI Taxonomy" id="2950872"/>
    <lineage>
        <taxon>Bacteria</taxon>
        <taxon>Pseudomonadati</taxon>
        <taxon>Pseudomonadota</taxon>
        <taxon>Gammaproteobacteria</taxon>
        <taxon>Oceanospirillales</taxon>
        <taxon>Halomonadaceae</taxon>
        <taxon>Halomonas</taxon>
    </lineage>
</organism>
<accession>A0AAU7KGK4</accession>